<proteinExistence type="predicted"/>
<keyword evidence="8" id="KW-1185">Reference proteome</keyword>
<dbReference type="InterPro" id="IPR007110">
    <property type="entry name" value="Ig-like_dom"/>
</dbReference>
<dbReference type="InterPro" id="IPR013783">
    <property type="entry name" value="Ig-like_fold"/>
</dbReference>
<accession>A0ABN8QL89</accession>
<dbReference type="SUPFAM" id="SSF48726">
    <property type="entry name" value="Immunoglobulin"/>
    <property type="match status" value="2"/>
</dbReference>
<dbReference type="Pfam" id="PF07679">
    <property type="entry name" value="I-set"/>
    <property type="match status" value="1"/>
</dbReference>
<reference evidence="7 8" key="1">
    <citation type="submission" date="2022-05" db="EMBL/GenBank/DDBJ databases">
        <authorList>
            <consortium name="Genoscope - CEA"/>
            <person name="William W."/>
        </authorList>
    </citation>
    <scope>NUCLEOTIDE SEQUENCE [LARGE SCALE GENOMIC DNA]</scope>
</reference>
<dbReference type="PANTHER" id="PTHR11640:SF31">
    <property type="entry name" value="IRREGULAR CHIASM C-ROUGHEST PROTEIN-RELATED"/>
    <property type="match status" value="1"/>
</dbReference>
<dbReference type="PANTHER" id="PTHR11640">
    <property type="entry name" value="NEPHRIN"/>
    <property type="match status" value="1"/>
</dbReference>
<sequence length="309" mass="34800">MTIKNVTLNDDSTFGPLGRYECHAFEKGDPIERRHGFSVNVISRDEIPSVKVPQISVLRHGENTTFSCNLTRNPVQGTVLKRISWYKDGILLESIRNPDPDKPLDTLRPLVLINIGVRDGGKYTCFLEVALRNIRMYNVSDSTMVKIAPWFDKPTEVTEVTIVEGQDVSLECAAQGFPLHVEWKLQKDSEDFVRSCINGSDGNYHVHRSGIYEPYVLTVSDVRYTDVGSYYCCLPSNCSGNIQDNCQHTTHIAVLLYSLCHRRVAPLYFCLSIFRYFRPKTGDLIAASFVFSTWCGSSVSSFVCEGSIT</sequence>
<dbReference type="InterPro" id="IPR036179">
    <property type="entry name" value="Ig-like_dom_sf"/>
</dbReference>
<dbReference type="Gene3D" id="2.60.40.10">
    <property type="entry name" value="Immunoglobulins"/>
    <property type="match status" value="2"/>
</dbReference>
<evidence type="ECO:0000256" key="3">
    <source>
        <dbReference type="ARBA" id="ARBA00023157"/>
    </source>
</evidence>
<organism evidence="7 8">
    <name type="scientific">Porites lobata</name>
    <dbReference type="NCBI Taxonomy" id="104759"/>
    <lineage>
        <taxon>Eukaryota</taxon>
        <taxon>Metazoa</taxon>
        <taxon>Cnidaria</taxon>
        <taxon>Anthozoa</taxon>
        <taxon>Hexacorallia</taxon>
        <taxon>Scleractinia</taxon>
        <taxon>Fungiina</taxon>
        <taxon>Poritidae</taxon>
        <taxon>Porites</taxon>
    </lineage>
</organism>
<comment type="caution">
    <text evidence="7">The sequence shown here is derived from an EMBL/GenBank/DDBJ whole genome shotgun (WGS) entry which is preliminary data.</text>
</comment>
<evidence type="ECO:0000313" key="8">
    <source>
        <dbReference type="Proteomes" id="UP001159405"/>
    </source>
</evidence>
<evidence type="ECO:0000256" key="4">
    <source>
        <dbReference type="ARBA" id="ARBA00023180"/>
    </source>
</evidence>
<evidence type="ECO:0000256" key="2">
    <source>
        <dbReference type="ARBA" id="ARBA00023136"/>
    </source>
</evidence>
<dbReference type="SMART" id="SM00409">
    <property type="entry name" value="IG"/>
    <property type="match status" value="2"/>
</dbReference>
<keyword evidence="3" id="KW-1015">Disulfide bond</keyword>
<evidence type="ECO:0000256" key="1">
    <source>
        <dbReference type="ARBA" id="ARBA00004479"/>
    </source>
</evidence>
<protein>
    <recommendedName>
        <fullName evidence="6">Ig-like domain-containing protein</fullName>
    </recommendedName>
</protein>
<evidence type="ECO:0000259" key="6">
    <source>
        <dbReference type="PROSITE" id="PS50835"/>
    </source>
</evidence>
<dbReference type="InterPro" id="IPR013098">
    <property type="entry name" value="Ig_I-set"/>
</dbReference>
<dbReference type="InterPro" id="IPR003599">
    <property type="entry name" value="Ig_sub"/>
</dbReference>
<dbReference type="InterPro" id="IPR051275">
    <property type="entry name" value="Cell_adhesion_signaling"/>
</dbReference>
<keyword evidence="2" id="KW-0472">Membrane</keyword>
<dbReference type="EMBL" id="CALNXK010000138">
    <property type="protein sequence ID" value="CAH3166694.1"/>
    <property type="molecule type" value="Genomic_DNA"/>
</dbReference>
<keyword evidence="4" id="KW-0325">Glycoprotein</keyword>
<feature type="domain" description="Ig-like" evidence="6">
    <location>
        <begin position="149"/>
        <end position="232"/>
    </location>
</feature>
<gene>
    <name evidence="7" type="ORF">PLOB_00007887</name>
</gene>
<dbReference type="Proteomes" id="UP001159405">
    <property type="component" value="Unassembled WGS sequence"/>
</dbReference>
<name>A0ABN8QL89_9CNID</name>
<feature type="domain" description="Ig-like" evidence="6">
    <location>
        <begin position="48"/>
        <end position="135"/>
    </location>
</feature>
<evidence type="ECO:0000256" key="5">
    <source>
        <dbReference type="ARBA" id="ARBA00023319"/>
    </source>
</evidence>
<evidence type="ECO:0000313" key="7">
    <source>
        <dbReference type="EMBL" id="CAH3166694.1"/>
    </source>
</evidence>
<dbReference type="PROSITE" id="PS50835">
    <property type="entry name" value="IG_LIKE"/>
    <property type="match status" value="2"/>
</dbReference>
<keyword evidence="5" id="KW-0393">Immunoglobulin domain</keyword>
<comment type="subcellular location">
    <subcellularLocation>
        <location evidence="1">Membrane</location>
        <topology evidence="1">Single-pass type I membrane protein</topology>
    </subcellularLocation>
</comment>